<dbReference type="GO" id="GO:0005759">
    <property type="term" value="C:mitochondrial matrix"/>
    <property type="evidence" value="ECO:0007669"/>
    <property type="project" value="UniProtKB-SubCell"/>
</dbReference>
<dbReference type="EC" id="2.3.1.-" evidence="10"/>
<dbReference type="GO" id="GO:0045333">
    <property type="term" value="P:cellular respiration"/>
    <property type="evidence" value="ECO:0007669"/>
    <property type="project" value="UniProtKB-ARBA"/>
</dbReference>
<keyword evidence="6" id="KW-0809">Transit peptide</keyword>
<evidence type="ECO:0000256" key="5">
    <source>
        <dbReference type="ARBA" id="ARBA00022823"/>
    </source>
</evidence>
<sequence length="394" mass="41384">MAQHRVAGYGRRALACPPSTRAFHATPTRGKEYLLADIGEGITECEIIQWFVKPGTVISQFDKICEVQSDKATVEITSRYDGTVKKLHYGVGEMAQVGQPLIEIATSEDAATDATAAAATAEEPPPAPASASAPATTTAAIAAAATEAPLATPAVRRVARENNVDLRVVQGTGKGGRILKEDVLRHLSGAAPPTFTPTSAAAAAAAAAIPANTIAPLTPMQRSMYKAMSRSLQIPHFGYSDEIVMTACHALRKQINATLVSSSSSSDNAASIAKISYMPILIKALSTALRDFPILNACIVDGEDASTAKIQYREAHNIGIAMDTPAGLVVPNIKWVQHKSILEIAAELQRLQQAGQKNALQPSDFADGTISFSNIGVIGGTYLSPVLVTSEVCI</sequence>
<dbReference type="Pfam" id="PF00364">
    <property type="entry name" value="Biotin_lipoyl"/>
    <property type="match status" value="1"/>
</dbReference>
<keyword evidence="7" id="KW-0496">Mitochondrion</keyword>
<dbReference type="Gene3D" id="4.10.320.10">
    <property type="entry name" value="E3-binding domain"/>
    <property type="match status" value="1"/>
</dbReference>
<comment type="cofactor">
    <cofactor evidence="1 10">
        <name>(R)-lipoate</name>
        <dbReference type="ChEBI" id="CHEBI:83088"/>
    </cofactor>
</comment>
<evidence type="ECO:0000256" key="7">
    <source>
        <dbReference type="ARBA" id="ARBA00023128"/>
    </source>
</evidence>
<evidence type="ECO:0000256" key="2">
    <source>
        <dbReference type="ARBA" id="ARBA00004305"/>
    </source>
</evidence>
<dbReference type="InterPro" id="IPR003016">
    <property type="entry name" value="2-oxoA_DH_lipoyl-BS"/>
</dbReference>
<evidence type="ECO:0000313" key="15">
    <source>
        <dbReference type="Proteomes" id="UP000278143"/>
    </source>
</evidence>
<dbReference type="OrthoDB" id="15567at2759"/>
<dbReference type="SUPFAM" id="SSF52777">
    <property type="entry name" value="CoA-dependent acyltransferases"/>
    <property type="match status" value="1"/>
</dbReference>
<protein>
    <recommendedName>
        <fullName evidence="10">Dihydrolipoamide acetyltransferase component of pyruvate dehydrogenase complex</fullName>
        <ecNumber evidence="10">2.3.1.-</ecNumber>
    </recommendedName>
</protein>
<dbReference type="GO" id="GO:0005829">
    <property type="term" value="C:cytosol"/>
    <property type="evidence" value="ECO:0007669"/>
    <property type="project" value="UniProtKB-ARBA"/>
</dbReference>
<gene>
    <name evidence="14" type="ORF">SYNPS1DRAFT_15919</name>
</gene>
<evidence type="ECO:0000256" key="8">
    <source>
        <dbReference type="ARBA" id="ARBA00023315"/>
    </source>
</evidence>
<evidence type="ECO:0000259" key="12">
    <source>
        <dbReference type="PROSITE" id="PS50968"/>
    </source>
</evidence>
<dbReference type="PROSITE" id="PS00189">
    <property type="entry name" value="LIPOYL"/>
    <property type="match status" value="1"/>
</dbReference>
<accession>A0A4V1J1J3</accession>
<feature type="compositionally biased region" description="Low complexity" evidence="11">
    <location>
        <begin position="113"/>
        <end position="122"/>
    </location>
</feature>
<dbReference type="Gene3D" id="3.30.559.10">
    <property type="entry name" value="Chloramphenicol acetyltransferase-like domain"/>
    <property type="match status" value="1"/>
</dbReference>
<comment type="catalytic activity">
    <reaction evidence="9">
        <text>N(6)-[(R)-dihydrolipoyl]-L-lysyl-[protein] + 2-methylpropanoyl-CoA = N(6)-[(R)-S(8)-2-methylpropanoyldihydrolipoyl]-L-lysyl-[protein] + CoA</text>
        <dbReference type="Rhea" id="RHEA:18865"/>
        <dbReference type="Rhea" id="RHEA-COMP:10475"/>
        <dbReference type="Rhea" id="RHEA-COMP:10497"/>
        <dbReference type="ChEBI" id="CHEBI:57287"/>
        <dbReference type="ChEBI" id="CHEBI:57338"/>
        <dbReference type="ChEBI" id="CHEBI:83100"/>
        <dbReference type="ChEBI" id="CHEBI:83142"/>
        <dbReference type="EC" id="2.3.1.168"/>
    </reaction>
    <physiologicalReaction direction="left-to-right" evidence="9">
        <dbReference type="Rhea" id="RHEA:18866"/>
    </physiologicalReaction>
</comment>
<feature type="region of interest" description="Disordered" evidence="11">
    <location>
        <begin position="113"/>
        <end position="135"/>
    </location>
</feature>
<dbReference type="InterPro" id="IPR036625">
    <property type="entry name" value="E3-bd_dom_sf"/>
</dbReference>
<dbReference type="InterPro" id="IPR000089">
    <property type="entry name" value="Biotin_lipoyl"/>
</dbReference>
<dbReference type="PANTHER" id="PTHR43178:SF5">
    <property type="entry name" value="LIPOAMIDE ACYLTRANSFERASE COMPONENT OF BRANCHED-CHAIN ALPHA-KETO ACID DEHYDROGENASE COMPLEX, MITOCHONDRIAL"/>
    <property type="match status" value="1"/>
</dbReference>
<dbReference type="PROSITE" id="PS50968">
    <property type="entry name" value="BIOTINYL_LIPOYL"/>
    <property type="match status" value="1"/>
</dbReference>
<dbReference type="InterPro" id="IPR011053">
    <property type="entry name" value="Single_hybrid_motif"/>
</dbReference>
<dbReference type="AlphaFoldDB" id="A0A4V1J1J3"/>
<evidence type="ECO:0000256" key="1">
    <source>
        <dbReference type="ARBA" id="ARBA00001938"/>
    </source>
</evidence>
<dbReference type="GO" id="GO:0031405">
    <property type="term" value="F:lipoic acid binding"/>
    <property type="evidence" value="ECO:0007669"/>
    <property type="project" value="TreeGrafter"/>
</dbReference>
<dbReference type="SUPFAM" id="SSF47005">
    <property type="entry name" value="Peripheral subunit-binding domain of 2-oxo acid dehydrogenase complex"/>
    <property type="match status" value="1"/>
</dbReference>
<dbReference type="SUPFAM" id="SSF51230">
    <property type="entry name" value="Single hybrid motif"/>
    <property type="match status" value="1"/>
</dbReference>
<organism evidence="14 15">
    <name type="scientific">Syncephalis pseudoplumigaleata</name>
    <dbReference type="NCBI Taxonomy" id="1712513"/>
    <lineage>
        <taxon>Eukaryota</taxon>
        <taxon>Fungi</taxon>
        <taxon>Fungi incertae sedis</taxon>
        <taxon>Zoopagomycota</taxon>
        <taxon>Zoopagomycotina</taxon>
        <taxon>Zoopagomycetes</taxon>
        <taxon>Zoopagales</taxon>
        <taxon>Piptocephalidaceae</taxon>
        <taxon>Syncephalis</taxon>
    </lineage>
</organism>
<dbReference type="FunFam" id="2.40.50.100:FF:000013">
    <property type="entry name" value="Dihydrolipoamide acetyltransferase component of pyruvate dehydrogenase complex"/>
    <property type="match status" value="1"/>
</dbReference>
<dbReference type="PROSITE" id="PS51826">
    <property type="entry name" value="PSBD"/>
    <property type="match status" value="1"/>
</dbReference>
<feature type="domain" description="Peripheral subunit-binding (PSBD)" evidence="13">
    <location>
        <begin position="150"/>
        <end position="187"/>
    </location>
</feature>
<keyword evidence="5 10" id="KW-0450">Lipoyl</keyword>
<evidence type="ECO:0000256" key="3">
    <source>
        <dbReference type="ARBA" id="ARBA00007317"/>
    </source>
</evidence>
<dbReference type="CDD" id="cd06849">
    <property type="entry name" value="lipoyl_domain"/>
    <property type="match status" value="1"/>
</dbReference>
<evidence type="ECO:0000256" key="11">
    <source>
        <dbReference type="SAM" id="MobiDB-lite"/>
    </source>
</evidence>
<dbReference type="InterPro" id="IPR023213">
    <property type="entry name" value="CAT-like_dom_sf"/>
</dbReference>
<reference evidence="15" key="1">
    <citation type="journal article" date="2018" name="Nat. Microbiol.">
        <title>Leveraging single-cell genomics to expand the fungal tree of life.</title>
        <authorList>
            <person name="Ahrendt S.R."/>
            <person name="Quandt C.A."/>
            <person name="Ciobanu D."/>
            <person name="Clum A."/>
            <person name="Salamov A."/>
            <person name="Andreopoulos B."/>
            <person name="Cheng J.F."/>
            <person name="Woyke T."/>
            <person name="Pelin A."/>
            <person name="Henrissat B."/>
            <person name="Reynolds N.K."/>
            <person name="Benny G.L."/>
            <person name="Smith M.E."/>
            <person name="James T.Y."/>
            <person name="Grigoriev I.V."/>
        </authorList>
    </citation>
    <scope>NUCLEOTIDE SEQUENCE [LARGE SCALE GENOMIC DNA]</scope>
    <source>
        <strain evidence="15">Benny S71-1</strain>
    </source>
</reference>
<evidence type="ECO:0000256" key="4">
    <source>
        <dbReference type="ARBA" id="ARBA00022679"/>
    </source>
</evidence>
<name>A0A4V1J1J3_9FUNG</name>
<dbReference type="PANTHER" id="PTHR43178">
    <property type="entry name" value="DIHYDROLIPOAMIDE ACETYLTRANSFERASE COMPONENT OF PYRUVATE DEHYDROGENASE COMPLEX"/>
    <property type="match status" value="1"/>
</dbReference>
<evidence type="ECO:0000313" key="14">
    <source>
        <dbReference type="EMBL" id="RKP25259.1"/>
    </source>
</evidence>
<comment type="similarity">
    <text evidence="3 10">Belongs to the 2-oxoacid dehydrogenase family.</text>
</comment>
<dbReference type="Pfam" id="PF02817">
    <property type="entry name" value="E3_binding"/>
    <property type="match status" value="1"/>
</dbReference>
<evidence type="ECO:0000256" key="10">
    <source>
        <dbReference type="RuleBase" id="RU003423"/>
    </source>
</evidence>
<dbReference type="FunFam" id="4.10.320.10:FF:000002">
    <property type="entry name" value="Dihydrolipoamide acetyltransferase component of pyruvate dehydrogenase complex"/>
    <property type="match status" value="1"/>
</dbReference>
<dbReference type="InterPro" id="IPR050743">
    <property type="entry name" value="2-oxoacid_DH_E2_comp"/>
</dbReference>
<dbReference type="Pfam" id="PF00198">
    <property type="entry name" value="2-oxoacid_dh"/>
    <property type="match status" value="1"/>
</dbReference>
<dbReference type="Proteomes" id="UP000278143">
    <property type="component" value="Unassembled WGS sequence"/>
</dbReference>
<feature type="domain" description="Lipoyl-binding" evidence="12">
    <location>
        <begin position="29"/>
        <end position="105"/>
    </location>
</feature>
<dbReference type="GO" id="GO:0016407">
    <property type="term" value="F:acetyltransferase activity"/>
    <property type="evidence" value="ECO:0007669"/>
    <property type="project" value="TreeGrafter"/>
</dbReference>
<proteinExistence type="inferred from homology"/>
<dbReference type="GO" id="GO:0043754">
    <property type="term" value="F:dihydrolipoamide branched chain acyltransferase activity"/>
    <property type="evidence" value="ECO:0007669"/>
    <property type="project" value="UniProtKB-EC"/>
</dbReference>
<dbReference type="Gene3D" id="2.40.50.100">
    <property type="match status" value="1"/>
</dbReference>
<dbReference type="InterPro" id="IPR004167">
    <property type="entry name" value="PSBD"/>
</dbReference>
<evidence type="ECO:0000256" key="6">
    <source>
        <dbReference type="ARBA" id="ARBA00022946"/>
    </source>
</evidence>
<keyword evidence="4 10" id="KW-0808">Transferase</keyword>
<keyword evidence="8 10" id="KW-0012">Acyltransferase</keyword>
<keyword evidence="15" id="KW-1185">Reference proteome</keyword>
<dbReference type="EMBL" id="KZ989821">
    <property type="protein sequence ID" value="RKP25259.1"/>
    <property type="molecule type" value="Genomic_DNA"/>
</dbReference>
<comment type="subcellular location">
    <subcellularLocation>
        <location evidence="2">Mitochondrion matrix</location>
    </subcellularLocation>
</comment>
<feature type="non-terminal residue" evidence="14">
    <location>
        <position position="394"/>
    </location>
</feature>
<evidence type="ECO:0000259" key="13">
    <source>
        <dbReference type="PROSITE" id="PS51826"/>
    </source>
</evidence>
<evidence type="ECO:0000256" key="9">
    <source>
        <dbReference type="ARBA" id="ARBA00051775"/>
    </source>
</evidence>
<dbReference type="InterPro" id="IPR001078">
    <property type="entry name" value="2-oxoacid_DH_actylTfrase"/>
</dbReference>